<dbReference type="GeneID" id="98173407"/>
<accession>A0ABQ0G3X8</accession>
<evidence type="ECO:0000313" key="3">
    <source>
        <dbReference type="Proteomes" id="UP001628179"/>
    </source>
</evidence>
<feature type="region of interest" description="Disordered" evidence="1">
    <location>
        <begin position="1"/>
        <end position="39"/>
    </location>
</feature>
<dbReference type="EMBL" id="BAAFSV010000001">
    <property type="protein sequence ID" value="GAB1312452.1"/>
    <property type="molecule type" value="Genomic_DNA"/>
</dbReference>
<evidence type="ECO:0008006" key="4">
    <source>
        <dbReference type="Google" id="ProtNLM"/>
    </source>
</evidence>
<proteinExistence type="predicted"/>
<reference evidence="2 3" key="1">
    <citation type="submission" date="2024-09" db="EMBL/GenBank/DDBJ databases">
        <title>Itraconazole resistance in Madurella fahalii resulting from another homologue of gene encoding cytochrome P450 14-alpha sterol demethylase (CYP51).</title>
        <authorList>
            <person name="Yoshioka I."/>
            <person name="Fahal A.H."/>
            <person name="Kaneko S."/>
            <person name="Yaguchi T."/>
        </authorList>
    </citation>
    <scope>NUCLEOTIDE SEQUENCE [LARGE SCALE GENOMIC DNA]</scope>
    <source>
        <strain evidence="2 3">IFM 68171</strain>
    </source>
</reference>
<organism evidence="2 3">
    <name type="scientific">Madurella fahalii</name>
    <dbReference type="NCBI Taxonomy" id="1157608"/>
    <lineage>
        <taxon>Eukaryota</taxon>
        <taxon>Fungi</taxon>
        <taxon>Dikarya</taxon>
        <taxon>Ascomycota</taxon>
        <taxon>Pezizomycotina</taxon>
        <taxon>Sordariomycetes</taxon>
        <taxon>Sordariomycetidae</taxon>
        <taxon>Sordariales</taxon>
        <taxon>Sordariales incertae sedis</taxon>
        <taxon>Madurella</taxon>
    </lineage>
</organism>
<gene>
    <name evidence="2" type="ORF">MFIFM68171_02662</name>
</gene>
<dbReference type="RefSeq" id="XP_070914185.1">
    <property type="nucleotide sequence ID" value="XM_071058084.1"/>
</dbReference>
<evidence type="ECO:0000256" key="1">
    <source>
        <dbReference type="SAM" id="MobiDB-lite"/>
    </source>
</evidence>
<protein>
    <recommendedName>
        <fullName evidence="4">C2H2-type domain-containing protein</fullName>
    </recommendedName>
</protein>
<sequence length="489" mass="54968">MPRNPLSRLSIKGAGDEAGQASGAQTTEDADLEEWRHTSSAATPEDLVAPLMLLPLGTRIFSAFRNFANLVNAESAAFRGHMVTESERFALWAQNLGLSRQGHASLDYRVRDAKVPASVSRLNASTPKKIAVQHPQAKLLTERPRSNTAEATSAGSECSSSSSSFHEIDFRQRSITEAIDALYSLATKMRNPRNRPQRAIQDLYKHIPPQLRERYIREREEAEIMIVSHIQRQSLSGALRRLRRGDESSALSEQQFIYWREHAARIRGSPTDHSVGRTSNPKGKGTLLEEAPALPRLHMEPRAAPSLPRQSLATSATRLDEEAFVHHGDLHSVISHHNRASTVVTSQGPKLEWPSPPPHLTAGSAKFIICPYCHVICPRKYLAKDTWRSHIIHDLEPYQCTYEDCPEPNRLYGSYQEWIDHESQHTRVWHCHRHAREFETQSEYMQHLQQDHPDAGPEQSSPELVSAAVGPSLRVHRDCPLCPTALTEV</sequence>
<dbReference type="Proteomes" id="UP001628179">
    <property type="component" value="Unassembled WGS sequence"/>
</dbReference>
<dbReference type="PANTHER" id="PTHR35391">
    <property type="entry name" value="C2H2-TYPE DOMAIN-CONTAINING PROTEIN-RELATED"/>
    <property type="match status" value="1"/>
</dbReference>
<name>A0ABQ0G3X8_9PEZI</name>
<keyword evidence="3" id="KW-1185">Reference proteome</keyword>
<feature type="compositionally biased region" description="Low complexity" evidence="1">
    <location>
        <begin position="148"/>
        <end position="162"/>
    </location>
</feature>
<comment type="caution">
    <text evidence="2">The sequence shown here is derived from an EMBL/GenBank/DDBJ whole genome shotgun (WGS) entry which is preliminary data.</text>
</comment>
<dbReference type="PANTHER" id="PTHR35391:SF5">
    <property type="entry name" value="DUF6590 DOMAIN-CONTAINING PROTEIN"/>
    <property type="match status" value="1"/>
</dbReference>
<feature type="region of interest" description="Disordered" evidence="1">
    <location>
        <begin position="268"/>
        <end position="287"/>
    </location>
</feature>
<evidence type="ECO:0000313" key="2">
    <source>
        <dbReference type="EMBL" id="GAB1312452.1"/>
    </source>
</evidence>
<feature type="region of interest" description="Disordered" evidence="1">
    <location>
        <begin position="142"/>
        <end position="162"/>
    </location>
</feature>
<feature type="region of interest" description="Disordered" evidence="1">
    <location>
        <begin position="444"/>
        <end position="463"/>
    </location>
</feature>